<dbReference type="InterPro" id="IPR037185">
    <property type="entry name" value="EmrE-like"/>
</dbReference>
<dbReference type="EMBL" id="JAPFQI010000004">
    <property type="protein sequence ID" value="MCW8085609.1"/>
    <property type="molecule type" value="Genomic_DNA"/>
</dbReference>
<feature type="domain" description="EamA" evidence="2">
    <location>
        <begin position="137"/>
        <end position="266"/>
    </location>
</feature>
<feature type="transmembrane region" description="Helical" evidence="1">
    <location>
        <begin position="87"/>
        <end position="104"/>
    </location>
</feature>
<dbReference type="PANTHER" id="PTHR22911:SF103">
    <property type="entry name" value="BLR2811 PROTEIN"/>
    <property type="match status" value="1"/>
</dbReference>
<dbReference type="SUPFAM" id="SSF103481">
    <property type="entry name" value="Multidrug resistance efflux transporter EmrE"/>
    <property type="match status" value="2"/>
</dbReference>
<feature type="transmembrane region" description="Helical" evidence="1">
    <location>
        <begin position="29"/>
        <end position="52"/>
    </location>
</feature>
<feature type="transmembrane region" description="Helical" evidence="1">
    <location>
        <begin position="251"/>
        <end position="269"/>
    </location>
</feature>
<feature type="transmembrane region" description="Helical" evidence="1">
    <location>
        <begin position="194"/>
        <end position="214"/>
    </location>
</feature>
<keyword evidence="4" id="KW-1185">Reference proteome</keyword>
<feature type="transmembrane region" description="Helical" evidence="1">
    <location>
        <begin position="167"/>
        <end position="188"/>
    </location>
</feature>
<protein>
    <submittedName>
        <fullName evidence="3">DMT family transporter</fullName>
    </submittedName>
</protein>
<organism evidence="3 4">
    <name type="scientific">Sabulicella glaciei</name>
    <dbReference type="NCBI Taxonomy" id="2984948"/>
    <lineage>
        <taxon>Bacteria</taxon>
        <taxon>Pseudomonadati</taxon>
        <taxon>Pseudomonadota</taxon>
        <taxon>Alphaproteobacteria</taxon>
        <taxon>Acetobacterales</taxon>
        <taxon>Acetobacteraceae</taxon>
        <taxon>Sabulicella</taxon>
    </lineage>
</organism>
<accession>A0ABT3NTY7</accession>
<dbReference type="Pfam" id="PF00892">
    <property type="entry name" value="EamA"/>
    <property type="match status" value="2"/>
</dbReference>
<feature type="transmembrane region" description="Helical" evidence="1">
    <location>
        <begin position="64"/>
        <end position="81"/>
    </location>
</feature>
<evidence type="ECO:0000313" key="3">
    <source>
        <dbReference type="EMBL" id="MCW8085609.1"/>
    </source>
</evidence>
<keyword evidence="1" id="KW-1133">Transmembrane helix</keyword>
<feature type="domain" description="EamA" evidence="2">
    <location>
        <begin position="3"/>
        <end position="128"/>
    </location>
</feature>
<evidence type="ECO:0000256" key="1">
    <source>
        <dbReference type="SAM" id="Phobius"/>
    </source>
</evidence>
<dbReference type="Proteomes" id="UP001526430">
    <property type="component" value="Unassembled WGS sequence"/>
</dbReference>
<feature type="transmembrane region" description="Helical" evidence="1">
    <location>
        <begin position="111"/>
        <end position="128"/>
    </location>
</feature>
<evidence type="ECO:0000259" key="2">
    <source>
        <dbReference type="Pfam" id="PF00892"/>
    </source>
</evidence>
<keyword evidence="1" id="KW-0812">Transmembrane</keyword>
<gene>
    <name evidence="3" type="ORF">OF850_08235</name>
</gene>
<feature type="transmembrane region" description="Helical" evidence="1">
    <location>
        <begin position="226"/>
        <end position="245"/>
    </location>
</feature>
<comment type="caution">
    <text evidence="3">The sequence shown here is derived from an EMBL/GenBank/DDBJ whole genome shotgun (WGS) entry which is preliminary data.</text>
</comment>
<feature type="transmembrane region" description="Helical" evidence="1">
    <location>
        <begin position="134"/>
        <end position="155"/>
    </location>
</feature>
<name>A0ABT3NTY7_9PROT</name>
<sequence>MCTAGLLFPMMSGFAKLLGEDYSSLQVSWARAFVHLLFLSALFLPHSGLGVLRSRRPVLQLARAAMLTTSNLATFYALTFIALAEQAAIQLAAPLIVALLAWPVLRERTTVASFTAVAIGFVGVLVLLRPGSGVFQWPALWVLLSAVAYGVYQILTRLVAPHDPPATSALWSPLVGAFGLMLVLPFVWRTPATLPDLLLFLGCGAFGAIGHYFVARAMVYAPANIIAPFQYFQLLGSVVIGWLLFSHLPDAATWVGAAIIVASGLFLGWSQRRTR</sequence>
<dbReference type="PANTHER" id="PTHR22911">
    <property type="entry name" value="ACYL-MALONYL CONDENSING ENZYME-RELATED"/>
    <property type="match status" value="1"/>
</dbReference>
<evidence type="ECO:0000313" key="4">
    <source>
        <dbReference type="Proteomes" id="UP001526430"/>
    </source>
</evidence>
<proteinExistence type="predicted"/>
<dbReference type="InterPro" id="IPR000620">
    <property type="entry name" value="EamA_dom"/>
</dbReference>
<keyword evidence="1" id="KW-0472">Membrane</keyword>
<reference evidence="3 4" key="1">
    <citation type="submission" date="2022-10" db="EMBL/GenBank/DDBJ databases">
        <title>Roseococcus glaciei nov., sp. nov., isolated from glacier.</title>
        <authorList>
            <person name="Liu Q."/>
            <person name="Xin Y.-H."/>
        </authorList>
    </citation>
    <scope>NUCLEOTIDE SEQUENCE [LARGE SCALE GENOMIC DNA]</scope>
    <source>
        <strain evidence="3 4">MDT2-1-1</strain>
    </source>
</reference>
<dbReference type="RefSeq" id="WP_301589521.1">
    <property type="nucleotide sequence ID" value="NZ_JAPFQI010000004.1"/>
</dbReference>